<comment type="caution">
    <text evidence="2">The sequence shown here is derived from an EMBL/GenBank/DDBJ whole genome shotgun (WGS) entry which is preliminary data.</text>
</comment>
<dbReference type="PANTHER" id="PTHR12517:SF0">
    <property type="entry name" value="INTERMEMBRANE LIPID TRANSFER PROTEIN VPS13B"/>
    <property type="match status" value="1"/>
</dbReference>
<accession>A0AAN8HPD3</accession>
<feature type="compositionally biased region" description="Low complexity" evidence="1">
    <location>
        <begin position="302"/>
        <end position="317"/>
    </location>
</feature>
<keyword evidence="3" id="KW-1185">Reference proteome</keyword>
<feature type="region of interest" description="Disordered" evidence="1">
    <location>
        <begin position="300"/>
        <end position="332"/>
    </location>
</feature>
<name>A0AAN8HPD3_CHAGU</name>
<dbReference type="Proteomes" id="UP001331515">
    <property type="component" value="Unassembled WGS sequence"/>
</dbReference>
<dbReference type="PANTHER" id="PTHR12517">
    <property type="entry name" value="VACUOLAR PROTEIN SORTING-ASSOCIATED PROTEIN 13B"/>
    <property type="match status" value="1"/>
</dbReference>
<feature type="compositionally biased region" description="Pro residues" evidence="1">
    <location>
        <begin position="118"/>
        <end position="130"/>
    </location>
</feature>
<sequence length="539" mass="57467">MAGQDPAAGVDSSSRLSGTGRDSGFGSDSACIRIVQIEQQSGASHHRIARPSHTSTITKNLSFIPFDIFLTASRLSVMTYACSSPPKALPSSSDAPEKKEPGDTVGKSALNQPETLPESPPASTPPPPDPAAVAQVSLAGLTAEDILNSNNSQTASPLLRGSLLSLGGLPTPSRSSARHALGVTIVRQPGRRGAGDQVLEPLLYIQVMQPSALLSCHHRKQRMELSVFDVALRGVPSDYKCLDPGKTLPESLDYNIKDFLNGPAELNVELARPLKINPTLAKLEQAKAYLMKVLPNHTWGTSSHPPSASPSPYSSPAKPLPRPPPAHSEASALGKDSVRALALSFHKVSLHTAQIVVVMETEAHPMRPSVTAAVSAMTGSLNMKSGPRIEDAVQAASMQLQLKDLLLRTGLKERGRVLLGPFSCSSSLEARWCRHSGSPGLEPGPPKLLLDLKGGLLQVFWGQEHLSCLKLVEEHLQAYLKLQRVTQSADSCSRGKACHIQPPPLPGASSPRTEHSSDDLRTGHFQYMQNSGECSHSVC</sequence>
<gene>
    <name evidence="2" type="ORF">CgunFtcFv8_020177</name>
</gene>
<reference evidence="2 3" key="1">
    <citation type="journal article" date="2023" name="Mol. Biol. Evol.">
        <title>Genomics of Secondarily Temperate Adaptation in the Only Non-Antarctic Icefish.</title>
        <authorList>
            <person name="Rivera-Colon A.G."/>
            <person name="Rayamajhi N."/>
            <person name="Minhas B.F."/>
            <person name="Madrigal G."/>
            <person name="Bilyk K.T."/>
            <person name="Yoon V."/>
            <person name="Hune M."/>
            <person name="Gregory S."/>
            <person name="Cheng C.H.C."/>
            <person name="Catchen J.M."/>
        </authorList>
    </citation>
    <scope>NUCLEOTIDE SEQUENCE [LARGE SCALE GENOMIC DNA]</scope>
    <source>
        <tissue evidence="2">White muscle</tissue>
    </source>
</reference>
<dbReference type="EMBL" id="JAURVH010001522">
    <property type="protein sequence ID" value="KAK5922958.1"/>
    <property type="molecule type" value="Genomic_DNA"/>
</dbReference>
<dbReference type="AlphaFoldDB" id="A0AAN8HPD3"/>
<evidence type="ECO:0000256" key="1">
    <source>
        <dbReference type="SAM" id="MobiDB-lite"/>
    </source>
</evidence>
<feature type="region of interest" description="Disordered" evidence="1">
    <location>
        <begin position="500"/>
        <end position="519"/>
    </location>
</feature>
<evidence type="ECO:0000313" key="3">
    <source>
        <dbReference type="Proteomes" id="UP001331515"/>
    </source>
</evidence>
<evidence type="ECO:0000313" key="2">
    <source>
        <dbReference type="EMBL" id="KAK5922958.1"/>
    </source>
</evidence>
<organism evidence="2 3">
    <name type="scientific">Champsocephalus gunnari</name>
    <name type="common">Mackerel icefish</name>
    <dbReference type="NCBI Taxonomy" id="52237"/>
    <lineage>
        <taxon>Eukaryota</taxon>
        <taxon>Metazoa</taxon>
        <taxon>Chordata</taxon>
        <taxon>Craniata</taxon>
        <taxon>Vertebrata</taxon>
        <taxon>Euteleostomi</taxon>
        <taxon>Actinopterygii</taxon>
        <taxon>Neopterygii</taxon>
        <taxon>Teleostei</taxon>
        <taxon>Neoteleostei</taxon>
        <taxon>Acanthomorphata</taxon>
        <taxon>Eupercaria</taxon>
        <taxon>Perciformes</taxon>
        <taxon>Notothenioidei</taxon>
        <taxon>Channichthyidae</taxon>
        <taxon>Champsocephalus</taxon>
    </lineage>
</organism>
<protein>
    <submittedName>
        <fullName evidence="2">Uncharacterized protein</fullName>
    </submittedName>
</protein>
<proteinExistence type="predicted"/>
<feature type="region of interest" description="Disordered" evidence="1">
    <location>
        <begin position="1"/>
        <end position="25"/>
    </location>
</feature>
<feature type="region of interest" description="Disordered" evidence="1">
    <location>
        <begin position="83"/>
        <end position="132"/>
    </location>
</feature>
<dbReference type="InterPro" id="IPR039782">
    <property type="entry name" value="VPS13B"/>
</dbReference>